<dbReference type="GO" id="GO:0004534">
    <property type="term" value="F:5'-3' RNA exonuclease activity"/>
    <property type="evidence" value="ECO:0007669"/>
    <property type="project" value="TreeGrafter"/>
</dbReference>
<dbReference type="PANTHER" id="PTHR42924">
    <property type="entry name" value="EXONUCLEASE"/>
    <property type="match status" value="1"/>
</dbReference>
<dbReference type="EMBL" id="CAEZYQ010000003">
    <property type="protein sequence ID" value="CAB4732533.1"/>
    <property type="molecule type" value="Genomic_DNA"/>
</dbReference>
<dbReference type="InterPro" id="IPR016195">
    <property type="entry name" value="Pol/histidinol_Pase-like"/>
</dbReference>
<sequence>MCTCEHHSRRPVTASRRALLAGSTGLVTTAAVLRFDPAAAGESRTETYTGSFRGVATPDWHYLPVEVPPGVREIEVSYSYEKTDTGLGFSANVIDIGIFDPRGTDLDDGNGATGFRGWSGGARDSFRISARRATPGYLAGPITAGTWHVALGPFAVVPPGVDYEVTVTLRFGRERRRFRPDPAPRRVRGTGPGWYRGDCHLHTVHSDGRHTQASLAALAREAGLDFIGSTEHNTSSAQLTWGRHTPDDLLVLNGEEVTTRAGHWLALGLPAGTWVDWRFRPEDDALTTFTERVRGVGGLAVTAHPFAPGPGSTWGFDPTYAAMDLVEIWNGPWTLDDQFAVEAWHALLVAGTYVPVMGSSDSHTEDQVVGLPQTVVRAGTLSTPAVVRGLRGGHSWIAESSAVDLSLTASLGDRTATCGEALGAAATDLVDVRLTVTGAPGCLAQLRGPVGVLGGAVTDDEGAGEVVVTVPAGLVPFVRAEVRRLDGAPVLDPLAGVPALAMVAMTNPVFLGAGPSRRTGAATGS</sequence>
<organism evidence="1">
    <name type="scientific">freshwater metagenome</name>
    <dbReference type="NCBI Taxonomy" id="449393"/>
    <lineage>
        <taxon>unclassified sequences</taxon>
        <taxon>metagenomes</taxon>
        <taxon>ecological metagenomes</taxon>
    </lineage>
</organism>
<accession>A0A6J6SCT6</accession>
<proteinExistence type="predicted"/>
<dbReference type="InterPro" id="IPR052018">
    <property type="entry name" value="PHP_domain"/>
</dbReference>
<dbReference type="CDD" id="cd07432">
    <property type="entry name" value="PHP_HisPPase"/>
    <property type="match status" value="1"/>
</dbReference>
<gene>
    <name evidence="1" type="ORF">UFOPK2761_00619</name>
</gene>
<dbReference type="AlphaFoldDB" id="A0A6J6SCT6"/>
<protein>
    <submittedName>
        <fullName evidence="1">Unannotated protein</fullName>
    </submittedName>
</protein>
<name>A0A6J6SCT6_9ZZZZ</name>
<dbReference type="GO" id="GO:0035312">
    <property type="term" value="F:5'-3' DNA exonuclease activity"/>
    <property type="evidence" value="ECO:0007669"/>
    <property type="project" value="TreeGrafter"/>
</dbReference>
<evidence type="ECO:0000313" key="1">
    <source>
        <dbReference type="EMBL" id="CAB4732533.1"/>
    </source>
</evidence>
<dbReference type="PANTHER" id="PTHR42924:SF3">
    <property type="entry name" value="POLYMERASE_HISTIDINOL PHOSPHATASE N-TERMINAL DOMAIN-CONTAINING PROTEIN"/>
    <property type="match status" value="1"/>
</dbReference>
<reference evidence="1" key="1">
    <citation type="submission" date="2020-05" db="EMBL/GenBank/DDBJ databases">
        <authorList>
            <person name="Chiriac C."/>
            <person name="Salcher M."/>
            <person name="Ghai R."/>
            <person name="Kavagutti S V."/>
        </authorList>
    </citation>
    <scope>NUCLEOTIDE SEQUENCE</scope>
</reference>
<dbReference type="Gene3D" id="3.20.20.140">
    <property type="entry name" value="Metal-dependent hydrolases"/>
    <property type="match status" value="1"/>
</dbReference>
<dbReference type="NCBIfam" id="NF038032">
    <property type="entry name" value="CehA_McbA_metalo"/>
    <property type="match status" value="1"/>
</dbReference>
<dbReference type="SUPFAM" id="SSF89550">
    <property type="entry name" value="PHP domain-like"/>
    <property type="match status" value="1"/>
</dbReference>